<protein>
    <submittedName>
        <fullName evidence="2">Uncharacterized protein</fullName>
    </submittedName>
</protein>
<proteinExistence type="predicted"/>
<feature type="compositionally biased region" description="Basic and acidic residues" evidence="1">
    <location>
        <begin position="12"/>
        <end position="21"/>
    </location>
</feature>
<dbReference type="Proteomes" id="UP000324222">
    <property type="component" value="Unassembled WGS sequence"/>
</dbReference>
<dbReference type="EMBL" id="VSRR010007578">
    <property type="protein sequence ID" value="MPC47148.1"/>
    <property type="molecule type" value="Genomic_DNA"/>
</dbReference>
<sequence length="75" mass="8578">MLGGSFKVVRRTPTDTHDPSKGHLSLEGLRVNSGSLSHKLFERRPPRRSWKLINNTHLKNTQSLPSTADHCHFYK</sequence>
<comment type="caution">
    <text evidence="2">The sequence shown here is derived from an EMBL/GenBank/DDBJ whole genome shotgun (WGS) entry which is preliminary data.</text>
</comment>
<evidence type="ECO:0000313" key="2">
    <source>
        <dbReference type="EMBL" id="MPC47148.1"/>
    </source>
</evidence>
<evidence type="ECO:0000313" key="3">
    <source>
        <dbReference type="Proteomes" id="UP000324222"/>
    </source>
</evidence>
<reference evidence="2 3" key="1">
    <citation type="submission" date="2019-05" db="EMBL/GenBank/DDBJ databases">
        <title>Another draft genome of Portunus trituberculatus and its Hox gene families provides insights of decapod evolution.</title>
        <authorList>
            <person name="Jeong J.-H."/>
            <person name="Song I."/>
            <person name="Kim S."/>
            <person name="Choi T."/>
            <person name="Kim D."/>
            <person name="Ryu S."/>
            <person name="Kim W."/>
        </authorList>
    </citation>
    <scope>NUCLEOTIDE SEQUENCE [LARGE SCALE GENOMIC DNA]</scope>
    <source>
        <tissue evidence="2">Muscle</tissue>
    </source>
</reference>
<dbReference type="AlphaFoldDB" id="A0A5B7FQF1"/>
<keyword evidence="3" id="KW-1185">Reference proteome</keyword>
<accession>A0A5B7FQF1</accession>
<organism evidence="2 3">
    <name type="scientific">Portunus trituberculatus</name>
    <name type="common">Swimming crab</name>
    <name type="synonym">Neptunus trituberculatus</name>
    <dbReference type="NCBI Taxonomy" id="210409"/>
    <lineage>
        <taxon>Eukaryota</taxon>
        <taxon>Metazoa</taxon>
        <taxon>Ecdysozoa</taxon>
        <taxon>Arthropoda</taxon>
        <taxon>Crustacea</taxon>
        <taxon>Multicrustacea</taxon>
        <taxon>Malacostraca</taxon>
        <taxon>Eumalacostraca</taxon>
        <taxon>Eucarida</taxon>
        <taxon>Decapoda</taxon>
        <taxon>Pleocyemata</taxon>
        <taxon>Brachyura</taxon>
        <taxon>Eubrachyura</taxon>
        <taxon>Portunoidea</taxon>
        <taxon>Portunidae</taxon>
        <taxon>Portuninae</taxon>
        <taxon>Portunus</taxon>
    </lineage>
</organism>
<evidence type="ECO:0000256" key="1">
    <source>
        <dbReference type="SAM" id="MobiDB-lite"/>
    </source>
</evidence>
<feature type="region of interest" description="Disordered" evidence="1">
    <location>
        <begin position="1"/>
        <end position="26"/>
    </location>
</feature>
<name>A0A5B7FQF1_PORTR</name>
<gene>
    <name evidence="2" type="ORF">E2C01_040884</name>
</gene>